<evidence type="ECO:0000256" key="1">
    <source>
        <dbReference type="SAM" id="MobiDB-lite"/>
    </source>
</evidence>
<dbReference type="Proteomes" id="UP001314796">
    <property type="component" value="Unassembled WGS sequence"/>
</dbReference>
<dbReference type="RefSeq" id="WP_204401615.1">
    <property type="nucleotide sequence ID" value="NZ_JAFBEE010000008.1"/>
</dbReference>
<feature type="region of interest" description="Disordered" evidence="1">
    <location>
        <begin position="61"/>
        <end position="80"/>
    </location>
</feature>
<protein>
    <submittedName>
        <fullName evidence="2">Uncharacterized protein</fullName>
    </submittedName>
</protein>
<accession>A0ABS2NPR2</accession>
<keyword evidence="3" id="KW-1185">Reference proteome</keyword>
<dbReference type="Pfam" id="PF00269">
    <property type="entry name" value="SASP"/>
    <property type="match status" value="1"/>
</dbReference>
<proteinExistence type="predicted"/>
<name>A0ABS2NPR2_9FIRM</name>
<dbReference type="InterPro" id="IPR001448">
    <property type="entry name" value="SASP_alpha/beta-type"/>
</dbReference>
<comment type="caution">
    <text evidence="2">The sequence shown here is derived from an EMBL/GenBank/DDBJ whole genome shotgun (WGS) entry which is preliminary data.</text>
</comment>
<gene>
    <name evidence="2" type="ORF">JOC73_001490</name>
</gene>
<evidence type="ECO:0000313" key="2">
    <source>
        <dbReference type="EMBL" id="MBM7614928.1"/>
    </source>
</evidence>
<reference evidence="2 3" key="1">
    <citation type="submission" date="2021-01" db="EMBL/GenBank/DDBJ databases">
        <title>Genomic Encyclopedia of Type Strains, Phase IV (KMG-IV): sequencing the most valuable type-strain genomes for metagenomic binning, comparative biology and taxonomic classification.</title>
        <authorList>
            <person name="Goeker M."/>
        </authorList>
    </citation>
    <scope>NUCLEOTIDE SEQUENCE [LARGE SCALE GENOMIC DNA]</scope>
    <source>
        <strain evidence="2 3">DSM 25890</strain>
    </source>
</reference>
<sequence>MDKYKISPEAKKTLDQFKVEAAKELTGDMRRKNIKERKQQYDLRANLTDSTAVTEQLLEVDEKSRKNPNNSFSDFLGKYF</sequence>
<organism evidence="2 3">
    <name type="scientific">Alkaliphilus hydrothermalis</name>
    <dbReference type="NCBI Taxonomy" id="1482730"/>
    <lineage>
        <taxon>Bacteria</taxon>
        <taxon>Bacillati</taxon>
        <taxon>Bacillota</taxon>
        <taxon>Clostridia</taxon>
        <taxon>Peptostreptococcales</taxon>
        <taxon>Natronincolaceae</taxon>
        <taxon>Alkaliphilus</taxon>
    </lineage>
</organism>
<evidence type="ECO:0000313" key="3">
    <source>
        <dbReference type="Proteomes" id="UP001314796"/>
    </source>
</evidence>
<dbReference type="EMBL" id="JAFBEE010000008">
    <property type="protein sequence ID" value="MBM7614928.1"/>
    <property type="molecule type" value="Genomic_DNA"/>
</dbReference>